<evidence type="ECO:0000256" key="10">
    <source>
        <dbReference type="ARBA" id="ARBA00047899"/>
    </source>
</evidence>
<gene>
    <name evidence="14" type="ORF">GCM10007112_24970</name>
    <name evidence="13" type="ORF">Vsou_22310</name>
</gene>
<dbReference type="Proteomes" id="UP001060771">
    <property type="component" value="Chromosome"/>
</dbReference>
<reference evidence="14" key="2">
    <citation type="submission" date="2020-09" db="EMBL/GenBank/DDBJ databases">
        <authorList>
            <person name="Sun Q."/>
            <person name="Ohkuma M."/>
        </authorList>
    </citation>
    <scope>NUCLEOTIDE SEQUENCE</scope>
    <source>
        <strain evidence="14">JCM 11219</strain>
    </source>
</reference>
<keyword evidence="9" id="KW-0460">Magnesium</keyword>
<keyword evidence="8" id="KW-0067">ATP-binding</keyword>
<reference evidence="13" key="4">
    <citation type="journal article" date="2023" name="Microbiol. Resour. Announc.">
        <title>Complete Genome Sequence of Vulcanisaeta souniana Strain IC-059, a Hyperthermophilic Archaeon Isolated from Hot Spring Water in Japan.</title>
        <authorList>
            <person name="Kato S."/>
            <person name="Itoh T."/>
            <person name="Wu L."/>
            <person name="Ma J."/>
            <person name="Ohkuma M."/>
        </authorList>
    </citation>
    <scope>NUCLEOTIDE SEQUENCE</scope>
    <source>
        <strain evidence="13">JCM 11219</strain>
    </source>
</reference>
<comment type="catalytic activity">
    <reaction evidence="10">
        <text>L-threonyl-[protein] + ATP = O-phospho-L-threonyl-[protein] + ADP + H(+)</text>
        <dbReference type="Rhea" id="RHEA:46608"/>
        <dbReference type="Rhea" id="RHEA-COMP:11060"/>
        <dbReference type="Rhea" id="RHEA-COMP:11605"/>
        <dbReference type="ChEBI" id="CHEBI:15378"/>
        <dbReference type="ChEBI" id="CHEBI:30013"/>
        <dbReference type="ChEBI" id="CHEBI:30616"/>
        <dbReference type="ChEBI" id="CHEBI:61977"/>
        <dbReference type="ChEBI" id="CHEBI:456216"/>
        <dbReference type="EC" id="2.7.11.1"/>
    </reaction>
</comment>
<evidence type="ECO:0000256" key="11">
    <source>
        <dbReference type="ARBA" id="ARBA00048679"/>
    </source>
</evidence>
<dbReference type="Gene3D" id="1.10.510.10">
    <property type="entry name" value="Transferase(Phosphotransferase) domain 1"/>
    <property type="match status" value="1"/>
</dbReference>
<evidence type="ECO:0000256" key="3">
    <source>
        <dbReference type="ARBA" id="ARBA00022527"/>
    </source>
</evidence>
<dbReference type="Gene3D" id="3.30.200.20">
    <property type="entry name" value="Phosphorylase Kinase, domain 1"/>
    <property type="match status" value="1"/>
</dbReference>
<dbReference type="InterPro" id="IPR000687">
    <property type="entry name" value="RIO_kinase"/>
</dbReference>
<dbReference type="Pfam" id="PF01163">
    <property type="entry name" value="RIO1"/>
    <property type="match status" value="1"/>
</dbReference>
<dbReference type="PANTHER" id="PTHR45723">
    <property type="entry name" value="SERINE/THREONINE-PROTEIN KINASE RIO1"/>
    <property type="match status" value="1"/>
</dbReference>
<dbReference type="InterPro" id="IPR051272">
    <property type="entry name" value="RIO-type_Ser/Thr_kinase"/>
</dbReference>
<evidence type="ECO:0000313" key="16">
    <source>
        <dbReference type="Proteomes" id="UP001060771"/>
    </source>
</evidence>
<keyword evidence="7 14" id="KW-0418">Kinase</keyword>
<sequence length="299" mass="34112">MGEPRSFTTVGNSEDLDRIIREKVESRRFRFKDIDQLKTVDDVFNQYTIDALRELMNRGVVKEVYGPVAQGKEAKVIWARAPEGTDIALKIFYTTTAQFIRGRYKYLLGDPRFAGAKITNTRKLIEYWCRREFSNLNDAYNAGVRVPKPITFNKNILVMEFISYGGHSGVPAPLIKDAPPEDPASAYLTIIKYIERALILGKIIHADLSEFNIVNTGSELVIIDWGSAVKSNHPNAMELLLRDIENTNRYFGKEYNLDVFKSKALFNALLRRYGYKGEVTSDNEGWLLINGKRIIDDLT</sequence>
<dbReference type="InterPro" id="IPR018935">
    <property type="entry name" value="RIO_kinase_CS"/>
</dbReference>
<dbReference type="InterPro" id="IPR011009">
    <property type="entry name" value="Kinase-like_dom_sf"/>
</dbReference>
<name>A0A830EN36_9CREN</name>
<evidence type="ECO:0000256" key="7">
    <source>
        <dbReference type="ARBA" id="ARBA00022777"/>
    </source>
</evidence>
<dbReference type="PROSITE" id="PS01245">
    <property type="entry name" value="RIO1"/>
    <property type="match status" value="1"/>
</dbReference>
<evidence type="ECO:0000313" key="13">
    <source>
        <dbReference type="EMBL" id="BDR93138.1"/>
    </source>
</evidence>
<dbReference type="OrthoDB" id="31344at2157"/>
<evidence type="ECO:0000256" key="4">
    <source>
        <dbReference type="ARBA" id="ARBA00022679"/>
    </source>
</evidence>
<evidence type="ECO:0000256" key="8">
    <source>
        <dbReference type="ARBA" id="ARBA00022840"/>
    </source>
</evidence>
<dbReference type="AlphaFoldDB" id="A0A830EN36"/>
<evidence type="ECO:0000313" key="15">
    <source>
        <dbReference type="Proteomes" id="UP000657075"/>
    </source>
</evidence>
<evidence type="ECO:0000256" key="9">
    <source>
        <dbReference type="ARBA" id="ARBA00022842"/>
    </source>
</evidence>
<dbReference type="GO" id="GO:0046872">
    <property type="term" value="F:metal ion binding"/>
    <property type="evidence" value="ECO:0007669"/>
    <property type="project" value="UniProtKB-KW"/>
</dbReference>
<dbReference type="EC" id="2.7.11.1" evidence="2"/>
<evidence type="ECO:0000256" key="5">
    <source>
        <dbReference type="ARBA" id="ARBA00022723"/>
    </source>
</evidence>
<protein>
    <recommendedName>
        <fullName evidence="2">non-specific serine/threonine protein kinase</fullName>
        <ecNumber evidence="2">2.7.11.1</ecNumber>
    </recommendedName>
</protein>
<dbReference type="EMBL" id="BMNM01000016">
    <property type="protein sequence ID" value="GGI87082.1"/>
    <property type="molecule type" value="Genomic_DNA"/>
</dbReference>
<evidence type="ECO:0000256" key="1">
    <source>
        <dbReference type="ARBA" id="ARBA00009196"/>
    </source>
</evidence>
<keyword evidence="4" id="KW-0808">Transferase</keyword>
<dbReference type="InterPro" id="IPR018934">
    <property type="entry name" value="RIO_dom"/>
</dbReference>
<proteinExistence type="inferred from homology"/>
<keyword evidence="16" id="KW-1185">Reference proteome</keyword>
<accession>A0A830EN36</accession>
<evidence type="ECO:0000313" key="14">
    <source>
        <dbReference type="EMBL" id="GGI87082.1"/>
    </source>
</evidence>
<comment type="catalytic activity">
    <reaction evidence="11">
        <text>L-seryl-[protein] + ATP = O-phospho-L-seryl-[protein] + ADP + H(+)</text>
        <dbReference type="Rhea" id="RHEA:17989"/>
        <dbReference type="Rhea" id="RHEA-COMP:9863"/>
        <dbReference type="Rhea" id="RHEA-COMP:11604"/>
        <dbReference type="ChEBI" id="CHEBI:15378"/>
        <dbReference type="ChEBI" id="CHEBI:29999"/>
        <dbReference type="ChEBI" id="CHEBI:30616"/>
        <dbReference type="ChEBI" id="CHEBI:83421"/>
        <dbReference type="ChEBI" id="CHEBI:456216"/>
        <dbReference type="EC" id="2.7.11.1"/>
    </reaction>
</comment>
<evidence type="ECO:0000256" key="2">
    <source>
        <dbReference type="ARBA" id="ARBA00012513"/>
    </source>
</evidence>
<evidence type="ECO:0000256" key="6">
    <source>
        <dbReference type="ARBA" id="ARBA00022741"/>
    </source>
</evidence>
<reference evidence="16" key="3">
    <citation type="submission" date="2022-09" db="EMBL/GenBank/DDBJ databases">
        <title>Complete genome sequence of Vulcanisaeta souniana.</title>
        <authorList>
            <person name="Kato S."/>
            <person name="Itoh T."/>
            <person name="Ohkuma M."/>
        </authorList>
    </citation>
    <scope>NUCLEOTIDE SEQUENCE [LARGE SCALE GENOMIC DNA]</scope>
    <source>
        <strain evidence="16">JCM 11219</strain>
    </source>
</reference>
<keyword evidence="5" id="KW-0479">Metal-binding</keyword>
<reference evidence="14" key="1">
    <citation type="journal article" date="2014" name="Int. J. Syst. Evol. Microbiol.">
        <title>Complete genome sequence of Corynebacterium casei LMG S-19264T (=DSM 44701T), isolated from a smear-ripened cheese.</title>
        <authorList>
            <consortium name="US DOE Joint Genome Institute (JGI-PGF)"/>
            <person name="Walter F."/>
            <person name="Albersmeier A."/>
            <person name="Kalinowski J."/>
            <person name="Ruckert C."/>
        </authorList>
    </citation>
    <scope>NUCLEOTIDE SEQUENCE</scope>
    <source>
        <strain evidence="14">JCM 11219</strain>
    </source>
</reference>
<dbReference type="CDD" id="cd05145">
    <property type="entry name" value="RIO1_like"/>
    <property type="match status" value="1"/>
</dbReference>
<organism evidence="14 15">
    <name type="scientific">Vulcanisaeta souniana JCM 11219</name>
    <dbReference type="NCBI Taxonomy" id="1293586"/>
    <lineage>
        <taxon>Archaea</taxon>
        <taxon>Thermoproteota</taxon>
        <taxon>Thermoprotei</taxon>
        <taxon>Thermoproteales</taxon>
        <taxon>Thermoproteaceae</taxon>
        <taxon>Vulcanisaeta</taxon>
    </lineage>
</organism>
<feature type="domain" description="RIO kinase" evidence="12">
    <location>
        <begin position="33"/>
        <end position="271"/>
    </location>
</feature>
<keyword evidence="6" id="KW-0547">Nucleotide-binding</keyword>
<comment type="similarity">
    <text evidence="1">Belongs to the protein kinase superfamily. RIO-type Ser/Thr kinase family.</text>
</comment>
<dbReference type="GO" id="GO:0004674">
    <property type="term" value="F:protein serine/threonine kinase activity"/>
    <property type="evidence" value="ECO:0007669"/>
    <property type="project" value="UniProtKB-KW"/>
</dbReference>
<keyword evidence="3 14" id="KW-0723">Serine/threonine-protein kinase</keyword>
<dbReference type="Proteomes" id="UP000657075">
    <property type="component" value="Unassembled WGS sequence"/>
</dbReference>
<evidence type="ECO:0000259" key="12">
    <source>
        <dbReference type="SMART" id="SM00090"/>
    </source>
</evidence>
<dbReference type="GO" id="GO:0005524">
    <property type="term" value="F:ATP binding"/>
    <property type="evidence" value="ECO:0007669"/>
    <property type="project" value="UniProtKB-KW"/>
</dbReference>
<dbReference type="SUPFAM" id="SSF56112">
    <property type="entry name" value="Protein kinase-like (PK-like)"/>
    <property type="match status" value="1"/>
</dbReference>
<dbReference type="SMART" id="SM00090">
    <property type="entry name" value="RIO"/>
    <property type="match status" value="1"/>
</dbReference>
<dbReference type="EMBL" id="AP026830">
    <property type="protein sequence ID" value="BDR93138.1"/>
    <property type="molecule type" value="Genomic_DNA"/>
</dbReference>